<feature type="signal peptide" evidence="1">
    <location>
        <begin position="1"/>
        <end position="22"/>
    </location>
</feature>
<comment type="caution">
    <text evidence="2">The sequence shown here is derived from an EMBL/GenBank/DDBJ whole genome shotgun (WGS) entry which is preliminary data.</text>
</comment>
<proteinExistence type="predicted"/>
<name>A0A9K3KGG6_9STRA</name>
<protein>
    <submittedName>
        <fullName evidence="2">Fibronectin domain containing protein</fullName>
    </submittedName>
</protein>
<dbReference type="NCBIfam" id="TIGR02167">
    <property type="entry name" value="Liste_lipo_26"/>
    <property type="match status" value="1"/>
</dbReference>
<evidence type="ECO:0000313" key="3">
    <source>
        <dbReference type="Proteomes" id="UP000693970"/>
    </source>
</evidence>
<dbReference type="Pfam" id="PF03382">
    <property type="entry name" value="DUF285"/>
    <property type="match status" value="1"/>
</dbReference>
<accession>A0A9K3KGG6</accession>
<keyword evidence="3" id="KW-1185">Reference proteome</keyword>
<reference evidence="2" key="1">
    <citation type="journal article" date="2021" name="Sci. Rep.">
        <title>Diploid genomic architecture of Nitzschia inconspicua, an elite biomass production diatom.</title>
        <authorList>
            <person name="Oliver A."/>
            <person name="Podell S."/>
            <person name="Pinowska A."/>
            <person name="Traller J.C."/>
            <person name="Smith S.R."/>
            <person name="McClure R."/>
            <person name="Beliaev A."/>
            <person name="Bohutskyi P."/>
            <person name="Hill E.A."/>
            <person name="Rabines A."/>
            <person name="Zheng H."/>
            <person name="Allen L.Z."/>
            <person name="Kuo A."/>
            <person name="Grigoriev I.V."/>
            <person name="Allen A.E."/>
            <person name="Hazlebeck D."/>
            <person name="Allen E.E."/>
        </authorList>
    </citation>
    <scope>NUCLEOTIDE SEQUENCE</scope>
    <source>
        <strain evidence="2">Hildebrandi</strain>
    </source>
</reference>
<dbReference type="InterPro" id="IPR011889">
    <property type="entry name" value="Liste_lipo_26"/>
</dbReference>
<gene>
    <name evidence="2" type="ORF">IV203_020820</name>
</gene>
<dbReference type="InterPro" id="IPR005046">
    <property type="entry name" value="DUF285"/>
</dbReference>
<dbReference type="AlphaFoldDB" id="A0A9K3KGG6"/>
<sequence length="169" mass="18750">MMVAATFLLLVVTGVILGVVFGTKEKKLQHNMTLCQSRVGCEAFAGVPVDVDGLEFKQAVKEYMKNVTSSPYGSRISCWDVSQVTNMSLAISYFSENIDFYDQDLDDDRYKSFNEPLDCWDTSSGMFQGALSFNQDIGSWNVSSVTNMSNMFYGAEALTKTLDLGMCPM</sequence>
<keyword evidence="1" id="KW-0732">Signal</keyword>
<reference evidence="2" key="2">
    <citation type="submission" date="2021-04" db="EMBL/GenBank/DDBJ databases">
        <authorList>
            <person name="Podell S."/>
        </authorList>
    </citation>
    <scope>NUCLEOTIDE SEQUENCE</scope>
    <source>
        <strain evidence="2">Hildebrandi</strain>
    </source>
</reference>
<dbReference type="EMBL" id="JAGRRH010000024">
    <property type="protein sequence ID" value="KAG7342876.1"/>
    <property type="molecule type" value="Genomic_DNA"/>
</dbReference>
<dbReference type="Proteomes" id="UP000693970">
    <property type="component" value="Unassembled WGS sequence"/>
</dbReference>
<organism evidence="2 3">
    <name type="scientific">Nitzschia inconspicua</name>
    <dbReference type="NCBI Taxonomy" id="303405"/>
    <lineage>
        <taxon>Eukaryota</taxon>
        <taxon>Sar</taxon>
        <taxon>Stramenopiles</taxon>
        <taxon>Ochrophyta</taxon>
        <taxon>Bacillariophyta</taxon>
        <taxon>Bacillariophyceae</taxon>
        <taxon>Bacillariophycidae</taxon>
        <taxon>Bacillariales</taxon>
        <taxon>Bacillariaceae</taxon>
        <taxon>Nitzschia</taxon>
    </lineage>
</organism>
<feature type="chain" id="PRO_5039892284" evidence="1">
    <location>
        <begin position="23"/>
        <end position="169"/>
    </location>
</feature>
<evidence type="ECO:0000313" key="2">
    <source>
        <dbReference type="EMBL" id="KAG7342876.1"/>
    </source>
</evidence>
<evidence type="ECO:0000256" key="1">
    <source>
        <dbReference type="SAM" id="SignalP"/>
    </source>
</evidence>